<organism evidence="2">
    <name type="scientific">freshwater metagenome</name>
    <dbReference type="NCBI Taxonomy" id="449393"/>
    <lineage>
        <taxon>unclassified sequences</taxon>
        <taxon>metagenomes</taxon>
        <taxon>ecological metagenomes</taxon>
    </lineage>
</organism>
<feature type="region of interest" description="Disordered" evidence="1">
    <location>
        <begin position="1"/>
        <end position="46"/>
    </location>
</feature>
<reference evidence="2" key="1">
    <citation type="submission" date="2020-05" db="EMBL/GenBank/DDBJ databases">
        <authorList>
            <person name="Chiriac C."/>
            <person name="Salcher M."/>
            <person name="Ghai R."/>
            <person name="Kavagutti S V."/>
        </authorList>
    </citation>
    <scope>NUCLEOTIDE SEQUENCE</scope>
</reference>
<accession>A0A6J7EAQ7</accession>
<dbReference type="EMBL" id="CAFBLR010000091">
    <property type="protein sequence ID" value="CAB4876753.1"/>
    <property type="molecule type" value="Genomic_DNA"/>
</dbReference>
<proteinExistence type="predicted"/>
<evidence type="ECO:0000256" key="1">
    <source>
        <dbReference type="SAM" id="MobiDB-lite"/>
    </source>
</evidence>
<sequence length="109" mass="11279">MMSSDAVFRARSTPASSKHSRIAATQKLRPPAGTCSSPLDEASVRPSHHGSMFTAWSASSTLPPGNTYWLAANTAAAVRRIMNTSIPDAAASLTSMTVAAGRVGTRCGS</sequence>
<dbReference type="EMBL" id="CAFBON010000349">
    <property type="protein sequence ID" value="CAB5011763.1"/>
    <property type="molecule type" value="Genomic_DNA"/>
</dbReference>
<evidence type="ECO:0000313" key="3">
    <source>
        <dbReference type="EMBL" id="CAB5011763.1"/>
    </source>
</evidence>
<dbReference type="AlphaFoldDB" id="A0A6J7EAQ7"/>
<name>A0A6J7EAQ7_9ZZZZ</name>
<evidence type="ECO:0000313" key="2">
    <source>
        <dbReference type="EMBL" id="CAB4876753.1"/>
    </source>
</evidence>
<gene>
    <name evidence="2" type="ORF">UFOPK3417_01042</name>
    <name evidence="3" type="ORF">UFOPK3954_02348</name>
</gene>
<protein>
    <submittedName>
        <fullName evidence="2">Unannotated protein</fullName>
    </submittedName>
</protein>